<dbReference type="EMBL" id="KZ857417">
    <property type="protein sequence ID" value="RDX47607.1"/>
    <property type="molecule type" value="Genomic_DNA"/>
</dbReference>
<name>A0A371D4Y9_9APHY</name>
<protein>
    <submittedName>
        <fullName evidence="2">Uncharacterized protein</fullName>
    </submittedName>
</protein>
<evidence type="ECO:0000313" key="2">
    <source>
        <dbReference type="EMBL" id="RDX47607.1"/>
    </source>
</evidence>
<dbReference type="AlphaFoldDB" id="A0A371D4Y9"/>
<proteinExistence type="predicted"/>
<dbReference type="Proteomes" id="UP000256964">
    <property type="component" value="Unassembled WGS sequence"/>
</dbReference>
<feature type="region of interest" description="Disordered" evidence="1">
    <location>
        <begin position="1"/>
        <end position="39"/>
    </location>
</feature>
<organism evidence="2 3">
    <name type="scientific">Lentinus brumalis</name>
    <dbReference type="NCBI Taxonomy" id="2498619"/>
    <lineage>
        <taxon>Eukaryota</taxon>
        <taxon>Fungi</taxon>
        <taxon>Dikarya</taxon>
        <taxon>Basidiomycota</taxon>
        <taxon>Agaricomycotina</taxon>
        <taxon>Agaricomycetes</taxon>
        <taxon>Polyporales</taxon>
        <taxon>Polyporaceae</taxon>
        <taxon>Lentinus</taxon>
    </lineage>
</organism>
<sequence>MARRVHPLPTPPSKNKPGRTGSRAPRAYDWTRPPGLQPGDLRGNVTWNMMWTSRCITCIENTGNGYHSWS</sequence>
<evidence type="ECO:0000313" key="3">
    <source>
        <dbReference type="Proteomes" id="UP000256964"/>
    </source>
</evidence>
<evidence type="ECO:0000256" key="1">
    <source>
        <dbReference type="SAM" id="MobiDB-lite"/>
    </source>
</evidence>
<reference evidence="2 3" key="1">
    <citation type="journal article" date="2018" name="Biotechnol. Biofuels">
        <title>Integrative visual omics of the white-rot fungus Polyporus brumalis exposes the biotechnological potential of its oxidative enzymes for delignifying raw plant biomass.</title>
        <authorList>
            <person name="Miyauchi S."/>
            <person name="Rancon A."/>
            <person name="Drula E."/>
            <person name="Hage H."/>
            <person name="Chaduli D."/>
            <person name="Favel A."/>
            <person name="Grisel S."/>
            <person name="Henrissat B."/>
            <person name="Herpoel-Gimbert I."/>
            <person name="Ruiz-Duenas F.J."/>
            <person name="Chevret D."/>
            <person name="Hainaut M."/>
            <person name="Lin J."/>
            <person name="Wang M."/>
            <person name="Pangilinan J."/>
            <person name="Lipzen A."/>
            <person name="Lesage-Meessen L."/>
            <person name="Navarro D."/>
            <person name="Riley R."/>
            <person name="Grigoriev I.V."/>
            <person name="Zhou S."/>
            <person name="Raouche S."/>
            <person name="Rosso M.N."/>
        </authorList>
    </citation>
    <scope>NUCLEOTIDE SEQUENCE [LARGE SCALE GENOMIC DNA]</scope>
    <source>
        <strain evidence="2 3">BRFM 1820</strain>
    </source>
</reference>
<accession>A0A371D4Y9</accession>
<gene>
    <name evidence="2" type="ORF">OH76DRAFT_721798</name>
</gene>
<keyword evidence="3" id="KW-1185">Reference proteome</keyword>